<sequence>MAIAKTSDRRRRRAGLAAILAAAAGVVAPGAAMADMDLAPLRQVLDSDHPRAEFAVSNPSDRIVEGRVSWIDLAAAETGYESADPALRAELSAAPYLVVSPAHFRLKPGGRQTITVEIKKGAKPPKGERRSHLLIETEASRTALRKASNTGLQVDVGLGMSAPVILRNGGKADAKITDVKLLRDDEGLLMLETTIEPKGDWSSYGRMVVTYKPKDGEKQLLGIRDNVAGFTDAEQRKVTVPFGFVSLGAGELTVRYEGAAEYEGVVFDSRAFDIKPPEDN</sequence>
<dbReference type="AlphaFoldDB" id="A0A2S7KAA6"/>
<keyword evidence="3" id="KW-1185">Reference proteome</keyword>
<evidence type="ECO:0000313" key="2">
    <source>
        <dbReference type="EMBL" id="PQA89450.1"/>
    </source>
</evidence>
<feature type="signal peptide" evidence="1">
    <location>
        <begin position="1"/>
        <end position="34"/>
    </location>
</feature>
<reference evidence="2 3" key="1">
    <citation type="submission" date="2017-12" db="EMBL/GenBank/DDBJ databases">
        <authorList>
            <person name="Hurst M.R.H."/>
        </authorList>
    </citation>
    <scope>NUCLEOTIDE SEQUENCE [LARGE SCALE GENOMIC DNA]</scope>
    <source>
        <strain evidence="2 3">SY-3-19</strain>
    </source>
</reference>
<proteinExistence type="predicted"/>
<keyword evidence="1" id="KW-0732">Signal</keyword>
<name>A0A2S7KAA6_9PROT</name>
<gene>
    <name evidence="2" type="ORF">CW354_00835</name>
</gene>
<dbReference type="InterPro" id="IPR008962">
    <property type="entry name" value="PapD-like_sf"/>
</dbReference>
<protein>
    <recommendedName>
        <fullName evidence="4">Pili assembly chaperone N-terminal domain-containing protein</fullName>
    </recommendedName>
</protein>
<evidence type="ECO:0008006" key="4">
    <source>
        <dbReference type="Google" id="ProtNLM"/>
    </source>
</evidence>
<dbReference type="EMBL" id="PJCH01000001">
    <property type="protein sequence ID" value="PQA89450.1"/>
    <property type="molecule type" value="Genomic_DNA"/>
</dbReference>
<dbReference type="OrthoDB" id="6658153at2"/>
<evidence type="ECO:0000256" key="1">
    <source>
        <dbReference type="SAM" id="SignalP"/>
    </source>
</evidence>
<accession>A0A2S7KAA6</accession>
<organism evidence="2 3">
    <name type="scientific">Hyphococcus luteus</name>
    <dbReference type="NCBI Taxonomy" id="2058213"/>
    <lineage>
        <taxon>Bacteria</taxon>
        <taxon>Pseudomonadati</taxon>
        <taxon>Pseudomonadota</taxon>
        <taxon>Alphaproteobacteria</taxon>
        <taxon>Parvularculales</taxon>
        <taxon>Parvularculaceae</taxon>
        <taxon>Hyphococcus</taxon>
    </lineage>
</organism>
<dbReference type="SUPFAM" id="SSF49354">
    <property type="entry name" value="PapD-like"/>
    <property type="match status" value="1"/>
</dbReference>
<dbReference type="Proteomes" id="UP000239504">
    <property type="component" value="Unassembled WGS sequence"/>
</dbReference>
<evidence type="ECO:0000313" key="3">
    <source>
        <dbReference type="Proteomes" id="UP000239504"/>
    </source>
</evidence>
<comment type="caution">
    <text evidence="2">The sequence shown here is derived from an EMBL/GenBank/DDBJ whole genome shotgun (WGS) entry which is preliminary data.</text>
</comment>
<dbReference type="RefSeq" id="WP_104828152.1">
    <property type="nucleotide sequence ID" value="NZ_PJCH01000001.1"/>
</dbReference>
<feature type="chain" id="PRO_5015410651" description="Pili assembly chaperone N-terminal domain-containing protein" evidence="1">
    <location>
        <begin position="35"/>
        <end position="280"/>
    </location>
</feature>